<dbReference type="Pfam" id="PF23028">
    <property type="entry name" value="YbjQ_3"/>
    <property type="match status" value="1"/>
</dbReference>
<sequence length="975" mass="107202">MPGKLKAKIVAGRHLPVMDRASDLTDAFVEVKFGNTTFKTDVCPKSLNPQWNSEWFKFEVDDEDLQDEPLQITVLDHDTYSANDAIGKVYIDIDPLLYSEAASVISGWFPIYDTIHGIRGEINVLVKVELFNDLNRFRQSSCGVKFFCTTSIPRCYRAAMVHGFVEELVVNEDPEYQWIDRIRTPRASNEARQRLISLMSGELQRKIGLKVLEMGGNAVVGYLQCFDLEGESGLVVRAIGTACTLDKITPASNACNSPSKDGKEPVFGEDLPSSSGPPTPFRALPTSSSSPPPFSPSKPCSRQSSSSDTDLSLTPKTGMGSGGSAGKEAGPLKTLLRQQTQTALEQREFPFFTLTSFPPGFLVHVGGVVSARSVKLLDRIHNPDEPETRDAWWEEIRQEIKSHAKALGCHAVVGYSESTSICEEVCILSASGTAAILNPRYMREGCLDIGSTDHRFEEPSPPSCGFCHIPYDELNMPFPAQLTYCYHCRRQKVPDVLFTTIDLPPEAAVTGKGCLIQARLCRLKKKAQGEVNATAISNLLPFMEYELHTQLMNKLKLRSMNALFGLHIQISVGENMLLGLASATGVYLTALPTPGGIQIAGKTPGDLSNEHHVLTIQKRINDTIAKNKELYQINPPELTEEMVGSPIPEPRQRSRLLRSHSESSDELSELDLSHGKKDAFVLEIDDTDAVEDIHSLLTDSSPPTGFYSCNTEIMPGIYNWTSGIQMFTSVRVFRLSHANLTNQGLNKIFTDLCENLLKSFYFKLRSMIPCCLCHLNFTVAVPEDELIQVTVTAVAMTFDKDQTQDKLTDKPANKGLFQNFFSSLERSSPLPEGRSRSLRSSRSFGGSSVTVVKMTPLSFLPGTRIIKYLGIINMFFIRETTSLREEGGVSGFLHSFIAEVFAMVRAHVAALGGNAVVSYSMKECVFMENPNKNQAQCLINVSGDAVICVRETDQEAAASVTNIGQTSGSGTDGAT</sequence>
<dbReference type="GO" id="GO:0005544">
    <property type="term" value="F:calcium-dependent phospholipid binding"/>
    <property type="evidence" value="ECO:0007669"/>
    <property type="project" value="InterPro"/>
</dbReference>
<dbReference type="GO" id="GO:0010828">
    <property type="term" value="P:positive regulation of D-glucose transmembrane transport"/>
    <property type="evidence" value="ECO:0007669"/>
    <property type="project" value="TreeGrafter"/>
</dbReference>
<dbReference type="InterPro" id="IPR057815">
    <property type="entry name" value="C2CD5_C"/>
</dbReference>
<feature type="domain" description="C2" evidence="17">
    <location>
        <begin position="1"/>
        <end position="109"/>
    </location>
</feature>
<dbReference type="InterPro" id="IPR035439">
    <property type="entry name" value="UPF0145_dom_sf"/>
</dbReference>
<feature type="region of interest" description="Disordered" evidence="16">
    <location>
        <begin position="636"/>
        <end position="670"/>
    </location>
</feature>
<evidence type="ECO:0000256" key="14">
    <source>
        <dbReference type="ARBA" id="ARBA00023329"/>
    </source>
</evidence>
<dbReference type="Pfam" id="PF23025">
    <property type="entry name" value="YbjQ_2"/>
    <property type="match status" value="3"/>
</dbReference>
<evidence type="ECO:0000259" key="17">
    <source>
        <dbReference type="PROSITE" id="PS50004"/>
    </source>
</evidence>
<dbReference type="Proteomes" id="UP000472267">
    <property type="component" value="Chromosome 7"/>
</dbReference>
<dbReference type="GO" id="GO:0005886">
    <property type="term" value="C:plasma membrane"/>
    <property type="evidence" value="ECO:0007669"/>
    <property type="project" value="UniProtKB-SubCell"/>
</dbReference>
<dbReference type="GO" id="GO:0005938">
    <property type="term" value="C:cell cortex"/>
    <property type="evidence" value="ECO:0007669"/>
    <property type="project" value="UniProtKB-SubCell"/>
</dbReference>
<dbReference type="GO" id="GO:0008286">
    <property type="term" value="P:insulin receptor signaling pathway"/>
    <property type="evidence" value="ECO:0007669"/>
    <property type="project" value="UniProtKB-ARBA"/>
</dbReference>
<gene>
    <name evidence="18" type="primary">c2cd5</name>
</gene>
<evidence type="ECO:0000256" key="16">
    <source>
        <dbReference type="SAM" id="MobiDB-lite"/>
    </source>
</evidence>
<organism evidence="18 19">
    <name type="scientific">Salarias fasciatus</name>
    <name type="common">Jewelled blenny</name>
    <name type="synonym">Blennius fasciatus</name>
    <dbReference type="NCBI Taxonomy" id="181472"/>
    <lineage>
        <taxon>Eukaryota</taxon>
        <taxon>Metazoa</taxon>
        <taxon>Chordata</taxon>
        <taxon>Craniata</taxon>
        <taxon>Vertebrata</taxon>
        <taxon>Euteleostomi</taxon>
        <taxon>Actinopterygii</taxon>
        <taxon>Neopterygii</taxon>
        <taxon>Teleostei</taxon>
        <taxon>Neoteleostei</taxon>
        <taxon>Acanthomorphata</taxon>
        <taxon>Ovalentaria</taxon>
        <taxon>Blenniimorphae</taxon>
        <taxon>Blenniiformes</taxon>
        <taxon>Blennioidei</taxon>
        <taxon>Blenniidae</taxon>
        <taxon>Salariinae</taxon>
        <taxon>Salarias</taxon>
    </lineage>
</organism>
<keyword evidence="5" id="KW-0813">Transport</keyword>
<keyword evidence="14" id="KW-0968">Cytoplasmic vesicle</keyword>
<evidence type="ECO:0000256" key="7">
    <source>
        <dbReference type="ARBA" id="ARBA00022490"/>
    </source>
</evidence>
<accession>A0A672IIG5</accession>
<dbReference type="GO" id="GO:0031340">
    <property type="term" value="P:positive regulation of vesicle fusion"/>
    <property type="evidence" value="ECO:0007669"/>
    <property type="project" value="TreeGrafter"/>
</dbReference>
<reference evidence="18" key="2">
    <citation type="submission" date="2025-08" db="UniProtKB">
        <authorList>
            <consortium name="Ensembl"/>
        </authorList>
    </citation>
    <scope>IDENTIFICATION</scope>
</reference>
<dbReference type="InterPro" id="IPR056431">
    <property type="entry name" value="C2CD5_YbjQ-rel_dom"/>
</dbReference>
<feature type="compositionally biased region" description="Polar residues" evidence="16">
    <location>
        <begin position="250"/>
        <end position="259"/>
    </location>
</feature>
<dbReference type="GO" id="GO:0065002">
    <property type="term" value="P:intracellular protein transmembrane transport"/>
    <property type="evidence" value="ECO:0007669"/>
    <property type="project" value="TreeGrafter"/>
</dbReference>
<feature type="region of interest" description="Disordered" evidence="16">
    <location>
        <begin position="250"/>
        <end position="329"/>
    </location>
</feature>
<dbReference type="Ensembl" id="ENSSFAT00005043070.1">
    <property type="protein sequence ID" value="ENSSFAP00005041551.1"/>
    <property type="gene ID" value="ENSSFAG00005020628.1"/>
</dbReference>
<dbReference type="GO" id="GO:0090314">
    <property type="term" value="P:positive regulation of protein targeting to membrane"/>
    <property type="evidence" value="ECO:0007669"/>
    <property type="project" value="TreeGrafter"/>
</dbReference>
<evidence type="ECO:0000256" key="9">
    <source>
        <dbReference type="ARBA" id="ARBA00022837"/>
    </source>
</evidence>
<dbReference type="CDD" id="cd08688">
    <property type="entry name" value="C2_KIAA0528-like"/>
    <property type="match status" value="1"/>
</dbReference>
<dbReference type="GO" id="GO:0030659">
    <property type="term" value="C:cytoplasmic vesicle membrane"/>
    <property type="evidence" value="ECO:0007669"/>
    <property type="project" value="UniProtKB-SubCell"/>
</dbReference>
<evidence type="ECO:0000256" key="6">
    <source>
        <dbReference type="ARBA" id="ARBA00022475"/>
    </source>
</evidence>
<reference evidence="18" key="1">
    <citation type="submission" date="2019-06" db="EMBL/GenBank/DDBJ databases">
        <authorList>
            <consortium name="Wellcome Sanger Institute Data Sharing"/>
        </authorList>
    </citation>
    <scope>NUCLEOTIDE SEQUENCE [LARGE SCALE GENOMIC DNA]</scope>
</reference>
<dbReference type="PANTHER" id="PTHR37412">
    <property type="entry name" value="C2 DOMAIN-CONTAINING PROTEIN 5"/>
    <property type="match status" value="1"/>
</dbReference>
<evidence type="ECO:0000256" key="3">
    <source>
        <dbReference type="ARBA" id="ARBA00004466"/>
    </source>
</evidence>
<dbReference type="InterPro" id="IPR000008">
    <property type="entry name" value="C2_dom"/>
</dbReference>
<dbReference type="GO" id="GO:0005509">
    <property type="term" value="F:calcium ion binding"/>
    <property type="evidence" value="ECO:0007669"/>
    <property type="project" value="TreeGrafter"/>
</dbReference>
<dbReference type="InterPro" id="IPR035892">
    <property type="entry name" value="C2_domain_sf"/>
</dbReference>
<dbReference type="SUPFAM" id="SSF117782">
    <property type="entry name" value="YbjQ-like"/>
    <property type="match status" value="1"/>
</dbReference>
<dbReference type="InterPro" id="IPR037785">
    <property type="entry name" value="C2_C2CD5"/>
</dbReference>
<keyword evidence="6" id="KW-1003">Cell membrane</keyword>
<evidence type="ECO:0000256" key="8">
    <source>
        <dbReference type="ARBA" id="ARBA00022723"/>
    </source>
</evidence>
<evidence type="ECO:0000256" key="15">
    <source>
        <dbReference type="ARBA" id="ARBA00068078"/>
    </source>
</evidence>
<keyword evidence="19" id="KW-1185">Reference proteome</keyword>
<keyword evidence="13" id="KW-0966">Cell projection</keyword>
<evidence type="ECO:0000313" key="18">
    <source>
        <dbReference type="Ensembl" id="ENSSFAP00005041551.1"/>
    </source>
</evidence>
<comment type="subcellular location">
    <subcellularLocation>
        <location evidence="2">Cell membrane</location>
    </subcellularLocation>
    <subcellularLocation>
        <location evidence="3">Cell projection</location>
        <location evidence="3">Ruffle</location>
    </subcellularLocation>
    <subcellularLocation>
        <location evidence="4">Cytoplasm</location>
        <location evidence="4">Cell cortex</location>
    </subcellularLocation>
    <subcellularLocation>
        <location evidence="1">Cytoplasmic vesicle membrane</location>
    </subcellularLocation>
</comment>
<dbReference type="Gene3D" id="2.60.40.150">
    <property type="entry name" value="C2 domain"/>
    <property type="match status" value="1"/>
</dbReference>
<evidence type="ECO:0000256" key="10">
    <source>
        <dbReference type="ARBA" id="ARBA00022927"/>
    </source>
</evidence>
<dbReference type="PROSITE" id="PS50004">
    <property type="entry name" value="C2"/>
    <property type="match status" value="1"/>
</dbReference>
<reference evidence="18" key="3">
    <citation type="submission" date="2025-09" db="UniProtKB">
        <authorList>
            <consortium name="Ensembl"/>
        </authorList>
    </citation>
    <scope>IDENTIFICATION</scope>
</reference>
<dbReference type="InterPro" id="IPR056430">
    <property type="entry name" value="C2CD5_YbjQ-like_dom"/>
</dbReference>
<dbReference type="GO" id="GO:0001726">
    <property type="term" value="C:ruffle"/>
    <property type="evidence" value="ECO:0007669"/>
    <property type="project" value="UniProtKB-SubCell"/>
</dbReference>
<evidence type="ECO:0000256" key="4">
    <source>
        <dbReference type="ARBA" id="ARBA00004544"/>
    </source>
</evidence>
<protein>
    <recommendedName>
        <fullName evidence="15">C2 domain-containing protein 5</fullName>
    </recommendedName>
</protein>
<keyword evidence="11" id="KW-0446">Lipid-binding</keyword>
<keyword evidence="12" id="KW-0472">Membrane</keyword>
<dbReference type="GO" id="GO:0072659">
    <property type="term" value="P:protein localization to plasma membrane"/>
    <property type="evidence" value="ECO:0007669"/>
    <property type="project" value="TreeGrafter"/>
</dbReference>
<evidence type="ECO:0000256" key="5">
    <source>
        <dbReference type="ARBA" id="ARBA00022448"/>
    </source>
</evidence>
<keyword evidence="7" id="KW-0963">Cytoplasm</keyword>
<evidence type="ECO:0000256" key="1">
    <source>
        <dbReference type="ARBA" id="ARBA00004156"/>
    </source>
</evidence>
<keyword evidence="8" id="KW-0479">Metal-binding</keyword>
<dbReference type="SUPFAM" id="SSF49562">
    <property type="entry name" value="C2 domain (Calcium/lipid-binding domain, CaLB)"/>
    <property type="match status" value="1"/>
</dbReference>
<dbReference type="FunFam" id="2.60.40.150:FF:000020">
    <property type="entry name" value="C2 calcium dependent domain containing 5"/>
    <property type="match status" value="1"/>
</dbReference>
<feature type="compositionally biased region" description="Low complexity" evidence="16">
    <location>
        <begin position="297"/>
        <end position="314"/>
    </location>
</feature>
<dbReference type="PANTHER" id="PTHR37412:SF2">
    <property type="entry name" value="C2 DOMAIN-CONTAINING PROTEIN 5"/>
    <property type="match status" value="1"/>
</dbReference>
<evidence type="ECO:0000313" key="19">
    <source>
        <dbReference type="Proteomes" id="UP000472267"/>
    </source>
</evidence>
<proteinExistence type="predicted"/>
<evidence type="ECO:0000256" key="13">
    <source>
        <dbReference type="ARBA" id="ARBA00023273"/>
    </source>
</evidence>
<dbReference type="InterPro" id="IPR038983">
    <property type="entry name" value="C2CD5"/>
</dbReference>
<evidence type="ECO:0000256" key="11">
    <source>
        <dbReference type="ARBA" id="ARBA00023121"/>
    </source>
</evidence>
<keyword evidence="9" id="KW-0106">Calcium</keyword>
<keyword evidence="10" id="KW-0653">Protein transport</keyword>
<evidence type="ECO:0000256" key="2">
    <source>
        <dbReference type="ARBA" id="ARBA00004236"/>
    </source>
</evidence>
<dbReference type="SMART" id="SM00239">
    <property type="entry name" value="C2"/>
    <property type="match status" value="1"/>
</dbReference>
<dbReference type="Pfam" id="PF23128">
    <property type="entry name" value="YbjQ_4"/>
    <property type="match status" value="1"/>
</dbReference>
<evidence type="ECO:0000256" key="12">
    <source>
        <dbReference type="ARBA" id="ARBA00023136"/>
    </source>
</evidence>
<dbReference type="AlphaFoldDB" id="A0A672IIG5"/>
<name>A0A672IIG5_SALFA</name>
<dbReference type="Pfam" id="PF00168">
    <property type="entry name" value="C2"/>
    <property type="match status" value="1"/>
</dbReference>